<feature type="compositionally biased region" description="Basic residues" evidence="1">
    <location>
        <begin position="190"/>
        <end position="208"/>
    </location>
</feature>
<accession>A0A0C3DG42</accession>
<reference evidence="4" key="2">
    <citation type="submission" date="2015-01" db="EMBL/GenBank/DDBJ databases">
        <title>Evolutionary Origins and Diversification of the Mycorrhizal Mutualists.</title>
        <authorList>
            <consortium name="DOE Joint Genome Institute"/>
            <consortium name="Mycorrhizal Genomics Consortium"/>
            <person name="Kohler A."/>
            <person name="Kuo A."/>
            <person name="Nagy L.G."/>
            <person name="Floudas D."/>
            <person name="Copeland A."/>
            <person name="Barry K.W."/>
            <person name="Cichocki N."/>
            <person name="Veneault-Fourrey C."/>
            <person name="LaButti K."/>
            <person name="Lindquist E.A."/>
            <person name="Lipzen A."/>
            <person name="Lundell T."/>
            <person name="Morin E."/>
            <person name="Murat C."/>
            <person name="Riley R."/>
            <person name="Ohm R."/>
            <person name="Sun H."/>
            <person name="Tunlid A."/>
            <person name="Henrissat B."/>
            <person name="Grigoriev I.V."/>
            <person name="Hibbett D.S."/>
            <person name="Martin F."/>
        </authorList>
    </citation>
    <scope>NUCLEOTIDE SEQUENCE [LARGE SCALE GENOMIC DNA]</scope>
    <source>
        <strain evidence="4">Foug A</strain>
    </source>
</reference>
<reference evidence="3 4" key="1">
    <citation type="submission" date="2014-04" db="EMBL/GenBank/DDBJ databases">
        <authorList>
            <consortium name="DOE Joint Genome Institute"/>
            <person name="Kuo A."/>
            <person name="Kohler A."/>
            <person name="Nagy L.G."/>
            <person name="Floudas D."/>
            <person name="Copeland A."/>
            <person name="Barry K.W."/>
            <person name="Cichocki N."/>
            <person name="Veneault-Fourrey C."/>
            <person name="LaButti K."/>
            <person name="Lindquist E.A."/>
            <person name="Lipzen A."/>
            <person name="Lundell T."/>
            <person name="Morin E."/>
            <person name="Murat C."/>
            <person name="Sun H."/>
            <person name="Tunlid A."/>
            <person name="Henrissat B."/>
            <person name="Grigoriev I.V."/>
            <person name="Hibbett D.S."/>
            <person name="Martin F."/>
            <person name="Nordberg H.P."/>
            <person name="Cantor M.N."/>
            <person name="Hua S.X."/>
        </authorList>
    </citation>
    <scope>NUCLEOTIDE SEQUENCE [LARGE SCALE GENOMIC DNA]</scope>
    <source>
        <strain evidence="3 4">Foug A</strain>
    </source>
</reference>
<keyword evidence="2" id="KW-0472">Membrane</keyword>
<evidence type="ECO:0000256" key="1">
    <source>
        <dbReference type="SAM" id="MobiDB-lite"/>
    </source>
</evidence>
<gene>
    <name evidence="3" type="ORF">SCLCIDRAFT_1221172</name>
</gene>
<dbReference type="Proteomes" id="UP000053989">
    <property type="component" value="Unassembled WGS sequence"/>
</dbReference>
<organism evidence="3 4">
    <name type="scientific">Scleroderma citrinum Foug A</name>
    <dbReference type="NCBI Taxonomy" id="1036808"/>
    <lineage>
        <taxon>Eukaryota</taxon>
        <taxon>Fungi</taxon>
        <taxon>Dikarya</taxon>
        <taxon>Basidiomycota</taxon>
        <taxon>Agaricomycotina</taxon>
        <taxon>Agaricomycetes</taxon>
        <taxon>Agaricomycetidae</taxon>
        <taxon>Boletales</taxon>
        <taxon>Sclerodermatineae</taxon>
        <taxon>Sclerodermataceae</taxon>
        <taxon>Scleroderma</taxon>
    </lineage>
</organism>
<dbReference type="HOGENOM" id="CLU_037457_2_1_1"/>
<evidence type="ECO:0000256" key="2">
    <source>
        <dbReference type="SAM" id="Phobius"/>
    </source>
</evidence>
<feature type="transmembrane region" description="Helical" evidence="2">
    <location>
        <begin position="330"/>
        <end position="356"/>
    </location>
</feature>
<feature type="region of interest" description="Disordered" evidence="1">
    <location>
        <begin position="1"/>
        <end position="295"/>
    </location>
</feature>
<protein>
    <submittedName>
        <fullName evidence="3">Uncharacterized protein</fullName>
    </submittedName>
</protein>
<dbReference type="OrthoDB" id="3254104at2759"/>
<keyword evidence="2" id="KW-0812">Transmembrane</keyword>
<name>A0A0C3DG42_9AGAM</name>
<feature type="compositionally biased region" description="Basic and acidic residues" evidence="1">
    <location>
        <begin position="282"/>
        <end position="292"/>
    </location>
</feature>
<dbReference type="EMBL" id="KN822136">
    <property type="protein sequence ID" value="KIM55344.1"/>
    <property type="molecule type" value="Genomic_DNA"/>
</dbReference>
<keyword evidence="4" id="KW-1185">Reference proteome</keyword>
<keyword evidence="2" id="KW-1133">Transmembrane helix</keyword>
<proteinExistence type="predicted"/>
<dbReference type="AlphaFoldDB" id="A0A0C3DG42"/>
<sequence>MSSSRPRRSLRHPARSVSDPGHRYITPPTTVRWPAPARRTTEPVGRSRPPHHHRPPSRDSSTEGVGDSSDPSPDSPVPPNNPTSDSPGDGISSVQLRSGQETFAVIQQSSRTKDLPPPPLEMPIAHTFPDDAGYAPGFSARHQHSSQESRSNVVRQTSRYGTNRGRSIGQHETTHPLTPYRSHSTSGAHHVSHHHNSAHQTTRRRSRSRPPSANSHRYASSPVYPNNGGEDNLAPSPDHVHSATRGEHSHHALSRTHTTSSLHRRPTPPTPVEPAPLHTPHKLHEPQHHTPDPTRISGIFPMSGLHSNFDQDIQTRYVRMLLALDDIPQLYNLLGSFFTWILLAGFILFPGTFASWKDAPSGSTQSEILAIVNNVPLLVFAWLCTCIGGCGMIWLWWRWQNNYIWIVNRIFVPGLLNSLAGVISTLANVYGSQAGGFSSSAESTIIVTGSLTVIGT</sequence>
<evidence type="ECO:0000313" key="4">
    <source>
        <dbReference type="Proteomes" id="UP000053989"/>
    </source>
</evidence>
<evidence type="ECO:0000313" key="3">
    <source>
        <dbReference type="EMBL" id="KIM55344.1"/>
    </source>
</evidence>
<dbReference type="STRING" id="1036808.A0A0C3DG42"/>
<feature type="compositionally biased region" description="Polar residues" evidence="1">
    <location>
        <begin position="146"/>
        <end position="165"/>
    </location>
</feature>
<feature type="compositionally biased region" description="Polar residues" evidence="1">
    <location>
        <begin position="92"/>
        <end position="110"/>
    </location>
</feature>
<dbReference type="InParanoid" id="A0A0C3DG42"/>
<feature type="compositionally biased region" description="Basic and acidic residues" evidence="1">
    <location>
        <begin position="238"/>
        <end position="250"/>
    </location>
</feature>
<feature type="transmembrane region" description="Helical" evidence="2">
    <location>
        <begin position="409"/>
        <end position="430"/>
    </location>
</feature>
<feature type="transmembrane region" description="Helical" evidence="2">
    <location>
        <begin position="376"/>
        <end position="397"/>
    </location>
</feature>
<feature type="compositionally biased region" description="Basic residues" evidence="1">
    <location>
        <begin position="1"/>
        <end position="14"/>
    </location>
</feature>